<evidence type="ECO:0000313" key="12">
    <source>
        <dbReference type="Proteomes" id="UP000317593"/>
    </source>
</evidence>
<gene>
    <name evidence="11" type="ORF">SAMN06265218_11419</name>
</gene>
<protein>
    <submittedName>
        <fullName evidence="11">TRAP-type C4-dicarboxylate transport system, small permease component</fullName>
    </submittedName>
</protein>
<reference evidence="11 12" key="1">
    <citation type="submission" date="2017-05" db="EMBL/GenBank/DDBJ databases">
        <authorList>
            <person name="Varghese N."/>
            <person name="Submissions S."/>
        </authorList>
    </citation>
    <scope>NUCLEOTIDE SEQUENCE [LARGE SCALE GENOMIC DNA]</scope>
    <source>
        <strain evidence="11 12">DSM 21194</strain>
    </source>
</reference>
<dbReference type="InterPro" id="IPR055348">
    <property type="entry name" value="DctQ"/>
</dbReference>
<evidence type="ECO:0000256" key="4">
    <source>
        <dbReference type="ARBA" id="ARBA00022519"/>
    </source>
</evidence>
<dbReference type="GO" id="GO:0015740">
    <property type="term" value="P:C4-dicarboxylate transport"/>
    <property type="evidence" value="ECO:0007669"/>
    <property type="project" value="TreeGrafter"/>
</dbReference>
<keyword evidence="3" id="KW-1003">Cell membrane</keyword>
<evidence type="ECO:0000313" key="11">
    <source>
        <dbReference type="EMBL" id="SMO80408.1"/>
    </source>
</evidence>
<feature type="transmembrane region" description="Helical" evidence="9">
    <location>
        <begin position="12"/>
        <end position="29"/>
    </location>
</feature>
<name>A0A521E8Y8_9BACT</name>
<sequence>MREQVDNVVKKALIFLMGLMLINVVWQVFSRYILGMPSTFTGELARFLLIWVSLLGGAYASGQNMHLSINLLPNQLGDRGRRKLSIFISVVIILFALLAMGLGGGRLVYITYILGQSSPALDIPLSYVYSVLPLSGFLITYYKILDILEVRKPSTEPQNI</sequence>
<dbReference type="OrthoDB" id="9815614at2"/>
<dbReference type="AlphaFoldDB" id="A0A521E8Y8"/>
<evidence type="ECO:0000256" key="6">
    <source>
        <dbReference type="ARBA" id="ARBA00022989"/>
    </source>
</evidence>
<evidence type="ECO:0000256" key="9">
    <source>
        <dbReference type="SAM" id="Phobius"/>
    </source>
</evidence>
<comment type="subcellular location">
    <subcellularLocation>
        <location evidence="1">Cell inner membrane</location>
        <topology evidence="1">Multi-pass membrane protein</topology>
    </subcellularLocation>
</comment>
<evidence type="ECO:0000256" key="1">
    <source>
        <dbReference type="ARBA" id="ARBA00004429"/>
    </source>
</evidence>
<keyword evidence="6 9" id="KW-1133">Transmembrane helix</keyword>
<dbReference type="RefSeq" id="WP_142715366.1">
    <property type="nucleotide sequence ID" value="NZ_FXTH01000014.1"/>
</dbReference>
<dbReference type="InterPro" id="IPR007387">
    <property type="entry name" value="TRAP_DctQ"/>
</dbReference>
<dbReference type="PANTHER" id="PTHR35011:SF2">
    <property type="entry name" value="2,3-DIKETO-L-GULONATE TRAP TRANSPORTER SMALL PERMEASE PROTEIN YIAM"/>
    <property type="match status" value="1"/>
</dbReference>
<evidence type="ECO:0000256" key="3">
    <source>
        <dbReference type="ARBA" id="ARBA00022475"/>
    </source>
</evidence>
<dbReference type="Proteomes" id="UP000317593">
    <property type="component" value="Unassembled WGS sequence"/>
</dbReference>
<keyword evidence="12" id="KW-1185">Reference proteome</keyword>
<feature type="domain" description="Tripartite ATP-independent periplasmic transporters DctQ component" evidence="10">
    <location>
        <begin position="20"/>
        <end position="149"/>
    </location>
</feature>
<feature type="transmembrane region" description="Helical" evidence="9">
    <location>
        <begin position="49"/>
        <end position="72"/>
    </location>
</feature>
<feature type="transmembrane region" description="Helical" evidence="9">
    <location>
        <begin position="84"/>
        <end position="103"/>
    </location>
</feature>
<comment type="similarity">
    <text evidence="8">Belongs to the TRAP transporter small permease family.</text>
</comment>
<evidence type="ECO:0000256" key="8">
    <source>
        <dbReference type="ARBA" id="ARBA00038436"/>
    </source>
</evidence>
<dbReference type="EMBL" id="FXTH01000014">
    <property type="protein sequence ID" value="SMO80408.1"/>
    <property type="molecule type" value="Genomic_DNA"/>
</dbReference>
<keyword evidence="4" id="KW-0997">Cell inner membrane</keyword>
<dbReference type="GO" id="GO:0005886">
    <property type="term" value="C:plasma membrane"/>
    <property type="evidence" value="ECO:0007669"/>
    <property type="project" value="UniProtKB-SubCell"/>
</dbReference>
<evidence type="ECO:0000256" key="5">
    <source>
        <dbReference type="ARBA" id="ARBA00022692"/>
    </source>
</evidence>
<accession>A0A521E8Y8</accession>
<dbReference type="GO" id="GO:0022857">
    <property type="term" value="F:transmembrane transporter activity"/>
    <property type="evidence" value="ECO:0007669"/>
    <property type="project" value="TreeGrafter"/>
</dbReference>
<evidence type="ECO:0000256" key="2">
    <source>
        <dbReference type="ARBA" id="ARBA00022448"/>
    </source>
</evidence>
<evidence type="ECO:0000256" key="7">
    <source>
        <dbReference type="ARBA" id="ARBA00023136"/>
    </source>
</evidence>
<dbReference type="Pfam" id="PF04290">
    <property type="entry name" value="DctQ"/>
    <property type="match status" value="1"/>
</dbReference>
<organism evidence="11 12">
    <name type="scientific">Fodinibius sediminis</name>
    <dbReference type="NCBI Taxonomy" id="1214077"/>
    <lineage>
        <taxon>Bacteria</taxon>
        <taxon>Pseudomonadati</taxon>
        <taxon>Balneolota</taxon>
        <taxon>Balneolia</taxon>
        <taxon>Balneolales</taxon>
        <taxon>Balneolaceae</taxon>
        <taxon>Fodinibius</taxon>
    </lineage>
</organism>
<dbReference type="PANTHER" id="PTHR35011">
    <property type="entry name" value="2,3-DIKETO-L-GULONATE TRAP TRANSPORTER SMALL PERMEASE PROTEIN YIAM"/>
    <property type="match status" value="1"/>
</dbReference>
<keyword evidence="7 9" id="KW-0472">Membrane</keyword>
<keyword evidence="5 9" id="KW-0812">Transmembrane</keyword>
<evidence type="ECO:0000259" key="10">
    <source>
        <dbReference type="Pfam" id="PF04290"/>
    </source>
</evidence>
<proteinExistence type="inferred from homology"/>
<keyword evidence="2" id="KW-0813">Transport</keyword>
<feature type="transmembrane region" description="Helical" evidence="9">
    <location>
        <begin position="123"/>
        <end position="142"/>
    </location>
</feature>